<dbReference type="PANTHER" id="PTHR30337">
    <property type="entry name" value="COMPONENT OF ATP-DEPENDENT DSDNA EXONUCLEASE"/>
    <property type="match status" value="1"/>
</dbReference>
<accession>A0A415ES91</accession>
<keyword evidence="1" id="KW-0378">Hydrolase</keyword>
<dbReference type="InterPro" id="IPR004843">
    <property type="entry name" value="Calcineurin-like_PHP"/>
</dbReference>
<dbReference type="PANTHER" id="PTHR30337:SF7">
    <property type="entry name" value="PHOSPHOESTERASE"/>
    <property type="match status" value="1"/>
</dbReference>
<dbReference type="Proteomes" id="UP000286288">
    <property type="component" value="Unassembled WGS sequence"/>
</dbReference>
<dbReference type="GO" id="GO:0004527">
    <property type="term" value="F:exonuclease activity"/>
    <property type="evidence" value="ECO:0007669"/>
    <property type="project" value="UniProtKB-KW"/>
</dbReference>
<keyword evidence="3" id="KW-0269">Exonuclease</keyword>
<dbReference type="OrthoDB" id="9773856at2"/>
<feature type="domain" description="Calcineurin-like phosphoesterase" evidence="2">
    <location>
        <begin position="11"/>
        <end position="206"/>
    </location>
</feature>
<dbReference type="InterPro" id="IPR041796">
    <property type="entry name" value="Mre11_N"/>
</dbReference>
<proteinExistence type="predicted"/>
<evidence type="ECO:0000259" key="2">
    <source>
        <dbReference type="Pfam" id="PF00149"/>
    </source>
</evidence>
<evidence type="ECO:0000256" key="1">
    <source>
        <dbReference type="ARBA" id="ARBA00022801"/>
    </source>
</evidence>
<keyword evidence="3" id="KW-0540">Nuclease</keyword>
<reference evidence="3 4" key="1">
    <citation type="submission" date="2018-08" db="EMBL/GenBank/DDBJ databases">
        <title>A genome reference for cultivated species of the human gut microbiota.</title>
        <authorList>
            <person name="Zou Y."/>
            <person name="Xue W."/>
            <person name="Luo G."/>
        </authorList>
    </citation>
    <scope>NUCLEOTIDE SEQUENCE [LARGE SCALE GENOMIC DNA]</scope>
    <source>
        <strain evidence="3 4">AF48-16</strain>
    </source>
</reference>
<dbReference type="InterPro" id="IPR029052">
    <property type="entry name" value="Metallo-depent_PP-like"/>
</dbReference>
<comment type="caution">
    <text evidence="3">The sequence shown here is derived from an EMBL/GenBank/DDBJ whole genome shotgun (WGS) entry which is preliminary data.</text>
</comment>
<dbReference type="AlphaFoldDB" id="A0A415ES91"/>
<dbReference type="CDD" id="cd00840">
    <property type="entry name" value="MPP_Mre11_N"/>
    <property type="match status" value="1"/>
</dbReference>
<name>A0A415ES91_ENTCA</name>
<dbReference type="SUPFAM" id="SSF56300">
    <property type="entry name" value="Metallo-dependent phosphatases"/>
    <property type="match status" value="1"/>
</dbReference>
<dbReference type="EMBL" id="QRMZ01000011">
    <property type="protein sequence ID" value="RHK06211.1"/>
    <property type="molecule type" value="Genomic_DNA"/>
</dbReference>
<dbReference type="InterPro" id="IPR050535">
    <property type="entry name" value="DNA_Repair-Maintenance_Comp"/>
</dbReference>
<evidence type="ECO:0000313" key="3">
    <source>
        <dbReference type="EMBL" id="RHK06211.1"/>
    </source>
</evidence>
<protein>
    <submittedName>
        <fullName evidence="3">DNA repair exonuclease</fullName>
    </submittedName>
</protein>
<evidence type="ECO:0000313" key="4">
    <source>
        <dbReference type="Proteomes" id="UP000286288"/>
    </source>
</evidence>
<dbReference type="InterPro" id="IPR014576">
    <property type="entry name" value="Pesterase_YhaO"/>
</dbReference>
<gene>
    <name evidence="3" type="ORF">DW084_09400</name>
</gene>
<dbReference type="Gene3D" id="3.60.21.10">
    <property type="match status" value="1"/>
</dbReference>
<dbReference type="PIRSF" id="PIRSF033091">
    <property type="entry name" value="Pesterase_YhaO"/>
    <property type="match status" value="1"/>
</dbReference>
<sequence length="406" mass="46572">MIEALRREKEMRFLHSADLHIDRSFEGVHLLSEKVKTQLPAINQKIIRNLVDVALEKAVDFVLLAGDTFHQARPSLKVQHDFFAQLQRLGEAQIPVYMIFGNHDYYDPQRYWFAFPENVILFSSEEVQTVQGTTKNGETYAISGFSYQHPWITENKVTEFPARAAVDYHIGLYHGDQAGERYAPFSISEMKQKGYDYWGLGHIHVPKTLSEQPPILYPGTPQGKTKKEQATGVILADLSPQGPTIERLEIAEIAWQKQVVSLADVTASNAVLPAIIERLKSPRSRLLHLVLTDVQQLPPDWFPAAEKNEWLTYLNERLAQTEPLQVIYALEVEQANEDKIALAVSEDYMLQFLAMYESPEMFADRLSDLLQHPLIQRGITHESFQEEVLQQAKQLLKDDFQWEEQS</sequence>
<dbReference type="Pfam" id="PF00149">
    <property type="entry name" value="Metallophos"/>
    <property type="match status" value="1"/>
</dbReference>
<organism evidence="3 4">
    <name type="scientific">Enterococcus casseliflavus</name>
    <name type="common">Enterococcus flavescens</name>
    <dbReference type="NCBI Taxonomy" id="37734"/>
    <lineage>
        <taxon>Bacteria</taxon>
        <taxon>Bacillati</taxon>
        <taxon>Bacillota</taxon>
        <taxon>Bacilli</taxon>
        <taxon>Lactobacillales</taxon>
        <taxon>Enterococcaceae</taxon>
        <taxon>Enterococcus</taxon>
    </lineage>
</organism>